<name>A0A6N2L218_SALVM</name>
<protein>
    <submittedName>
        <fullName evidence="1">Uncharacterized protein</fullName>
    </submittedName>
</protein>
<dbReference type="Pfam" id="PF03140">
    <property type="entry name" value="DUF247"/>
    <property type="match status" value="1"/>
</dbReference>
<dbReference type="PANTHER" id="PTHR31170">
    <property type="entry name" value="BNAC04G53230D PROTEIN"/>
    <property type="match status" value="1"/>
</dbReference>
<evidence type="ECO:0000313" key="1">
    <source>
        <dbReference type="EMBL" id="VFU34575.1"/>
    </source>
</evidence>
<gene>
    <name evidence="1" type="ORF">SVIM_LOCUS166208</name>
</gene>
<accession>A0A6N2L218</accession>
<dbReference type="EMBL" id="CAADRP010001013">
    <property type="protein sequence ID" value="VFU34575.1"/>
    <property type="molecule type" value="Genomic_DNA"/>
</dbReference>
<dbReference type="AlphaFoldDB" id="A0A6N2L218"/>
<dbReference type="PANTHER" id="PTHR31170:SF24">
    <property type="match status" value="1"/>
</dbReference>
<proteinExistence type="predicted"/>
<dbReference type="InterPro" id="IPR004158">
    <property type="entry name" value="DUF247_pln"/>
</dbReference>
<reference evidence="1" key="1">
    <citation type="submission" date="2019-03" db="EMBL/GenBank/DDBJ databases">
        <authorList>
            <person name="Mank J."/>
            <person name="Almeida P."/>
        </authorList>
    </citation>
    <scope>NUCLEOTIDE SEQUENCE</scope>
    <source>
        <strain evidence="1">78183</strain>
    </source>
</reference>
<organism evidence="1">
    <name type="scientific">Salix viminalis</name>
    <name type="common">Common osier</name>
    <name type="synonym">Basket willow</name>
    <dbReference type="NCBI Taxonomy" id="40686"/>
    <lineage>
        <taxon>Eukaryota</taxon>
        <taxon>Viridiplantae</taxon>
        <taxon>Streptophyta</taxon>
        <taxon>Embryophyta</taxon>
        <taxon>Tracheophyta</taxon>
        <taxon>Spermatophyta</taxon>
        <taxon>Magnoliopsida</taxon>
        <taxon>eudicotyledons</taxon>
        <taxon>Gunneridae</taxon>
        <taxon>Pentapetalae</taxon>
        <taxon>rosids</taxon>
        <taxon>fabids</taxon>
        <taxon>Malpighiales</taxon>
        <taxon>Salicaceae</taxon>
        <taxon>Saliceae</taxon>
        <taxon>Salix</taxon>
    </lineage>
</organism>
<sequence>MTSKILAQLNDKMKELSSKQNRAHCCIYRVPKSLRIVNWKAYTPLLISIGPLHREKFTEQDGMNKEKIRDLVVIIQNKENNIRFCYSEKFNQINSLIS</sequence>